<dbReference type="EMBL" id="CAJFCV020000006">
    <property type="protein sequence ID" value="CAG9131912.1"/>
    <property type="molecule type" value="Genomic_DNA"/>
</dbReference>
<dbReference type="AlphaFoldDB" id="A0A7I8X9H2"/>
<dbReference type="PRINTS" id="PR01078">
    <property type="entry name" value="AMINACHANNEL"/>
</dbReference>
<keyword evidence="6 14" id="KW-1133">Transmembrane helix</keyword>
<evidence type="ECO:0000256" key="14">
    <source>
        <dbReference type="SAM" id="Phobius"/>
    </source>
</evidence>
<keyword evidence="4 13" id="KW-0894">Sodium channel</keyword>
<keyword evidence="11 13" id="KW-0739">Sodium transport</keyword>
<dbReference type="EMBL" id="CAJFDI010000006">
    <property type="protein sequence ID" value="CAD5235479.1"/>
    <property type="molecule type" value="Genomic_DNA"/>
</dbReference>
<keyword evidence="12 13" id="KW-0407">Ion channel</keyword>
<keyword evidence="8 13" id="KW-0406">Ion transport</keyword>
<keyword evidence="10" id="KW-0325">Glycoprotein</keyword>
<evidence type="ECO:0000256" key="8">
    <source>
        <dbReference type="ARBA" id="ARBA00023065"/>
    </source>
</evidence>
<sequence>MEKTADNELKPPVVQKRVYTAGQSIRAFPEWTSTHGIPHMGRTGKYYCVGFWTIITLIALGLLIWQLVLIVIEYYKHEVNVQIELQFQQRTFPAVTLCDLNPYKKSIALKDEKISRVMDTYLYAMRSMSCDSYADCTWTTDAQMEQYMADYGFTSLNDTSALQTKAKRVLDLEAAGYDLSSAKAQYDDFLQGCSFNTQDCDDSDWTVFEDPSMGNCFTFNNAAEKNATRAGPIYGLRLIAKTNISEYLLTSDTAGMRILIHDQNEYPFPDIFGYNIQVGTATSIGVTYTDISRLGSPYGECTDTKPDGYLFSLAYSTEGCQRSNYQTNMVSNCGCYDPAYPKPNSTDTMCTIEDNYDCWNQQSNHTGSDYSCTQPCHEGTYEVTVSSAKWPSSSLTIIGECEEGEYGNQTCLEMYTDNGALIEVYYEKLNYETMEESAAYTVSTLLSNFGGQIGLWLGMSVISVIEFFVLAFQMTY</sequence>
<evidence type="ECO:0000256" key="7">
    <source>
        <dbReference type="ARBA" id="ARBA00023053"/>
    </source>
</evidence>
<evidence type="ECO:0000256" key="5">
    <source>
        <dbReference type="ARBA" id="ARBA00022692"/>
    </source>
</evidence>
<keyword evidence="3 13" id="KW-0813">Transport</keyword>
<protein>
    <submittedName>
        <fullName evidence="15">(pine wood nematode) hypothetical protein</fullName>
    </submittedName>
</protein>
<proteinExistence type="inferred from homology"/>
<keyword evidence="9 14" id="KW-0472">Membrane</keyword>
<evidence type="ECO:0000256" key="1">
    <source>
        <dbReference type="ARBA" id="ARBA00004141"/>
    </source>
</evidence>
<evidence type="ECO:0000256" key="12">
    <source>
        <dbReference type="ARBA" id="ARBA00023303"/>
    </source>
</evidence>
<evidence type="ECO:0000256" key="11">
    <source>
        <dbReference type="ARBA" id="ARBA00023201"/>
    </source>
</evidence>
<dbReference type="PANTHER" id="PTHR11690">
    <property type="entry name" value="AMILORIDE-SENSITIVE SODIUM CHANNEL-RELATED"/>
    <property type="match status" value="1"/>
</dbReference>
<comment type="caution">
    <text evidence="15">The sequence shown here is derived from an EMBL/GenBank/DDBJ whole genome shotgun (WGS) entry which is preliminary data.</text>
</comment>
<accession>A0A7I8X9H2</accession>
<evidence type="ECO:0000256" key="9">
    <source>
        <dbReference type="ARBA" id="ARBA00023136"/>
    </source>
</evidence>
<feature type="transmembrane region" description="Helical" evidence="14">
    <location>
        <begin position="453"/>
        <end position="472"/>
    </location>
</feature>
<dbReference type="FunFam" id="1.10.287.770:FF:000001">
    <property type="entry name" value="Acid-sensing ion channel subunit 1"/>
    <property type="match status" value="1"/>
</dbReference>
<evidence type="ECO:0000256" key="13">
    <source>
        <dbReference type="RuleBase" id="RU000679"/>
    </source>
</evidence>
<dbReference type="Pfam" id="PF00858">
    <property type="entry name" value="ASC"/>
    <property type="match status" value="1"/>
</dbReference>
<dbReference type="Proteomes" id="UP000582659">
    <property type="component" value="Unassembled WGS sequence"/>
</dbReference>
<feature type="transmembrane region" description="Helical" evidence="14">
    <location>
        <begin position="46"/>
        <end position="72"/>
    </location>
</feature>
<dbReference type="Proteomes" id="UP000659654">
    <property type="component" value="Unassembled WGS sequence"/>
</dbReference>
<gene>
    <name evidence="15" type="ORF">BXYJ_LOCUS15570</name>
</gene>
<evidence type="ECO:0000256" key="4">
    <source>
        <dbReference type="ARBA" id="ARBA00022461"/>
    </source>
</evidence>
<dbReference type="GO" id="GO:0015280">
    <property type="term" value="F:ligand-gated sodium channel activity"/>
    <property type="evidence" value="ECO:0007669"/>
    <property type="project" value="TreeGrafter"/>
</dbReference>
<keyword evidence="7" id="KW-0915">Sodium</keyword>
<organism evidence="15 16">
    <name type="scientific">Bursaphelenchus xylophilus</name>
    <name type="common">Pinewood nematode worm</name>
    <name type="synonym">Aphelenchoides xylophilus</name>
    <dbReference type="NCBI Taxonomy" id="6326"/>
    <lineage>
        <taxon>Eukaryota</taxon>
        <taxon>Metazoa</taxon>
        <taxon>Ecdysozoa</taxon>
        <taxon>Nematoda</taxon>
        <taxon>Chromadorea</taxon>
        <taxon>Rhabditida</taxon>
        <taxon>Tylenchina</taxon>
        <taxon>Tylenchomorpha</taxon>
        <taxon>Aphelenchoidea</taxon>
        <taxon>Aphelenchoididae</taxon>
        <taxon>Bursaphelenchus</taxon>
    </lineage>
</organism>
<keyword evidence="5 13" id="KW-0812">Transmembrane</keyword>
<evidence type="ECO:0000256" key="2">
    <source>
        <dbReference type="ARBA" id="ARBA00007193"/>
    </source>
</evidence>
<dbReference type="PANTHER" id="PTHR11690:SF153">
    <property type="entry name" value="AMILORIDE-SENSITIVE SODIUM CHANNEL"/>
    <property type="match status" value="1"/>
</dbReference>
<dbReference type="GO" id="GO:0005886">
    <property type="term" value="C:plasma membrane"/>
    <property type="evidence" value="ECO:0007669"/>
    <property type="project" value="TreeGrafter"/>
</dbReference>
<evidence type="ECO:0000256" key="6">
    <source>
        <dbReference type="ARBA" id="ARBA00022989"/>
    </source>
</evidence>
<name>A0A7I8X9H2_BURXY</name>
<evidence type="ECO:0000313" key="15">
    <source>
        <dbReference type="EMBL" id="CAD5235479.1"/>
    </source>
</evidence>
<dbReference type="Gene3D" id="2.60.470.10">
    <property type="entry name" value="Acid-sensing ion channels like domains"/>
    <property type="match status" value="1"/>
</dbReference>
<comment type="subcellular location">
    <subcellularLocation>
        <location evidence="1">Membrane</location>
        <topology evidence="1">Multi-pass membrane protein</topology>
    </subcellularLocation>
</comment>
<keyword evidence="16" id="KW-1185">Reference proteome</keyword>
<dbReference type="InterPro" id="IPR001873">
    <property type="entry name" value="ENaC"/>
</dbReference>
<comment type="similarity">
    <text evidence="2 13">Belongs to the amiloride-sensitive sodium channel (TC 1.A.6) family.</text>
</comment>
<evidence type="ECO:0000313" key="16">
    <source>
        <dbReference type="Proteomes" id="UP000659654"/>
    </source>
</evidence>
<dbReference type="Gene3D" id="1.10.287.770">
    <property type="entry name" value="YojJ-like"/>
    <property type="match status" value="1"/>
</dbReference>
<reference evidence="15" key="1">
    <citation type="submission" date="2020-09" db="EMBL/GenBank/DDBJ databases">
        <authorList>
            <person name="Kikuchi T."/>
        </authorList>
    </citation>
    <scope>NUCLEOTIDE SEQUENCE</scope>
    <source>
        <strain evidence="15">Ka4C1</strain>
    </source>
</reference>
<dbReference type="OrthoDB" id="5874059at2759"/>
<evidence type="ECO:0000256" key="3">
    <source>
        <dbReference type="ARBA" id="ARBA00022448"/>
    </source>
</evidence>
<evidence type="ECO:0000256" key="10">
    <source>
        <dbReference type="ARBA" id="ARBA00023180"/>
    </source>
</evidence>
<dbReference type="SMR" id="A0A7I8X9H2"/>